<dbReference type="SFLD" id="SFLDG01067">
    <property type="entry name" value="SPASM/twitch_domain_containing"/>
    <property type="match status" value="1"/>
</dbReference>
<dbReference type="InterPro" id="IPR023885">
    <property type="entry name" value="4Fe4S-binding_SPASM_dom"/>
</dbReference>
<dbReference type="InterPro" id="IPR007197">
    <property type="entry name" value="rSAM"/>
</dbReference>
<dbReference type="AlphaFoldDB" id="A0A1M5QI95"/>
<dbReference type="InterPro" id="IPR023867">
    <property type="entry name" value="Sulphatase_maturase_rSAM"/>
</dbReference>
<dbReference type="PANTHER" id="PTHR43273">
    <property type="entry name" value="ANAEROBIC SULFATASE-MATURATING ENZYME HOMOLOG ASLB-RELATED"/>
    <property type="match status" value="1"/>
</dbReference>
<evidence type="ECO:0000256" key="5">
    <source>
        <dbReference type="ARBA" id="ARBA00023004"/>
    </source>
</evidence>
<dbReference type="PROSITE" id="PS51918">
    <property type="entry name" value="RADICAL_SAM"/>
    <property type="match status" value="1"/>
</dbReference>
<gene>
    <name evidence="8" type="ORF">SAMN02744040_00970</name>
</gene>
<dbReference type="Proteomes" id="UP000242520">
    <property type="component" value="Unassembled WGS sequence"/>
</dbReference>
<keyword evidence="5" id="KW-0408">Iron</keyword>
<name>A0A1M5QI95_9FIRM</name>
<sequence>MANKVLKKSYYSFFIPKDDGTYLVFNSLTGAIISIHSETNILKLKKIINQDEIDYDIDDEMINFFYKRGILVDLKKDEYEFVKYCYERDIVRNTTLVLTLIVTRQCNLRCIYCYEEHEDKPMTEEVYDALLNFIKNSLQSKRYSTVAISLFGGEPFVEYNKISSFLEKVKYICEKNNSILHVSATTNGALIFPKRFEKLISLNCKYYQITIDGFKDTHDKYRISADRKGSWNRIIENLKYMASTDYDFKVTIRTNFNKEVFARAKEFYEFIKNTFDDRFSVYFEGIKKLGGKNDDKLNILESEEVSNSTINIAKIIKELNIKNDVVDMMTRPFSRVCYATKHNNFVIDYDGTVLKCTLALDDELNRIGFITKDGFMKIDEEKHANWVGKKTELNDECKKCKILPICYGGRCVNGRVHGEKYECNAKFHEKEIEQLIIQYV</sequence>
<dbReference type="UniPathway" id="UPA00782"/>
<dbReference type="EMBL" id="FQXH01000008">
    <property type="protein sequence ID" value="SHH13864.1"/>
    <property type="molecule type" value="Genomic_DNA"/>
</dbReference>
<dbReference type="Gene3D" id="3.20.20.70">
    <property type="entry name" value="Aldolase class I"/>
    <property type="match status" value="1"/>
</dbReference>
<dbReference type="GO" id="GO:0016491">
    <property type="term" value="F:oxidoreductase activity"/>
    <property type="evidence" value="ECO:0007669"/>
    <property type="project" value="InterPro"/>
</dbReference>
<keyword evidence="2" id="KW-0004">4Fe-4S</keyword>
<comment type="cofactor">
    <cofactor evidence="1">
        <name>[4Fe-4S] cluster</name>
        <dbReference type="ChEBI" id="CHEBI:49883"/>
    </cofactor>
</comment>
<dbReference type="PROSITE" id="PS01305">
    <property type="entry name" value="MOAA_NIFB_PQQE"/>
    <property type="match status" value="1"/>
</dbReference>
<dbReference type="InterPro" id="IPR013785">
    <property type="entry name" value="Aldolase_TIM"/>
</dbReference>
<keyword evidence="3" id="KW-0949">S-adenosyl-L-methionine</keyword>
<dbReference type="STRING" id="1123350.SAMN02744040_00970"/>
<keyword evidence="9" id="KW-1185">Reference proteome</keyword>
<proteinExistence type="predicted"/>
<dbReference type="RefSeq" id="WP_072724200.1">
    <property type="nucleotide sequence ID" value="NZ_FQXH01000008.1"/>
</dbReference>
<dbReference type="SFLD" id="SFLDS00029">
    <property type="entry name" value="Radical_SAM"/>
    <property type="match status" value="1"/>
</dbReference>
<evidence type="ECO:0000256" key="4">
    <source>
        <dbReference type="ARBA" id="ARBA00022723"/>
    </source>
</evidence>
<dbReference type="SUPFAM" id="SSF102114">
    <property type="entry name" value="Radical SAM enzymes"/>
    <property type="match status" value="1"/>
</dbReference>
<reference evidence="9" key="1">
    <citation type="submission" date="2016-11" db="EMBL/GenBank/DDBJ databases">
        <authorList>
            <person name="Varghese N."/>
            <person name="Submissions S."/>
        </authorList>
    </citation>
    <scope>NUCLEOTIDE SEQUENCE [LARGE SCALE GENOMIC DNA]</scope>
    <source>
        <strain evidence="9">DSM 15285</strain>
    </source>
</reference>
<keyword evidence="4" id="KW-0479">Metal-binding</keyword>
<protein>
    <recommendedName>
        <fullName evidence="7">Radical SAM core domain-containing protein</fullName>
    </recommendedName>
</protein>
<evidence type="ECO:0000256" key="2">
    <source>
        <dbReference type="ARBA" id="ARBA00022485"/>
    </source>
</evidence>
<dbReference type="GO" id="GO:0051539">
    <property type="term" value="F:4 iron, 4 sulfur cluster binding"/>
    <property type="evidence" value="ECO:0007669"/>
    <property type="project" value="UniProtKB-KW"/>
</dbReference>
<evidence type="ECO:0000256" key="6">
    <source>
        <dbReference type="ARBA" id="ARBA00023014"/>
    </source>
</evidence>
<feature type="domain" description="Radical SAM core" evidence="7">
    <location>
        <begin position="92"/>
        <end position="322"/>
    </location>
</feature>
<evidence type="ECO:0000256" key="1">
    <source>
        <dbReference type="ARBA" id="ARBA00001966"/>
    </source>
</evidence>
<dbReference type="NCBIfam" id="TIGR04085">
    <property type="entry name" value="rSAM_more_4Fe4S"/>
    <property type="match status" value="1"/>
</dbReference>
<evidence type="ECO:0000256" key="3">
    <source>
        <dbReference type="ARBA" id="ARBA00022691"/>
    </source>
</evidence>
<evidence type="ECO:0000313" key="9">
    <source>
        <dbReference type="Proteomes" id="UP000242520"/>
    </source>
</evidence>
<keyword evidence="6" id="KW-0411">Iron-sulfur</keyword>
<dbReference type="CDD" id="cd01335">
    <property type="entry name" value="Radical_SAM"/>
    <property type="match status" value="1"/>
</dbReference>
<dbReference type="InterPro" id="IPR058240">
    <property type="entry name" value="rSAM_sf"/>
</dbReference>
<accession>A0A1M5QI95</accession>
<evidence type="ECO:0000313" key="8">
    <source>
        <dbReference type="EMBL" id="SHH13864.1"/>
    </source>
</evidence>
<dbReference type="Pfam" id="PF13186">
    <property type="entry name" value="SPASM"/>
    <property type="match status" value="1"/>
</dbReference>
<organism evidence="8 9">
    <name type="scientific">Tepidibacter thalassicus DSM 15285</name>
    <dbReference type="NCBI Taxonomy" id="1123350"/>
    <lineage>
        <taxon>Bacteria</taxon>
        <taxon>Bacillati</taxon>
        <taxon>Bacillota</taxon>
        <taxon>Clostridia</taxon>
        <taxon>Peptostreptococcales</taxon>
        <taxon>Peptostreptococcaceae</taxon>
        <taxon>Tepidibacter</taxon>
    </lineage>
</organism>
<dbReference type="InterPro" id="IPR000385">
    <property type="entry name" value="MoaA_NifB_PqqE_Fe-S-bd_CS"/>
</dbReference>
<dbReference type="PANTHER" id="PTHR43273:SF2">
    <property type="entry name" value="RADICAL SAM CORE DOMAIN-CONTAINING PROTEIN"/>
    <property type="match status" value="1"/>
</dbReference>
<dbReference type="Pfam" id="PF04055">
    <property type="entry name" value="Radical_SAM"/>
    <property type="match status" value="1"/>
</dbReference>
<evidence type="ECO:0000259" key="7">
    <source>
        <dbReference type="PROSITE" id="PS51918"/>
    </source>
</evidence>
<dbReference type="GO" id="GO:0046872">
    <property type="term" value="F:metal ion binding"/>
    <property type="evidence" value="ECO:0007669"/>
    <property type="project" value="UniProtKB-KW"/>
</dbReference>